<comment type="caution">
    <text evidence="1">The sequence shown here is derived from an EMBL/GenBank/DDBJ whole genome shotgun (WGS) entry which is preliminary data.</text>
</comment>
<protein>
    <submittedName>
        <fullName evidence="1">Heparanase 2 (Inactive)</fullName>
    </submittedName>
</protein>
<dbReference type="EMBL" id="JACASE010000006">
    <property type="protein sequence ID" value="KAF6456427.1"/>
    <property type="molecule type" value="Genomic_DNA"/>
</dbReference>
<keyword evidence="2" id="KW-1185">Reference proteome</keyword>
<sequence>MQLPGNSSCYIDGRVVKVMDFLKTRLLDTLSDQIRKIQKVSKSLLGRRGVSLGERQGKITGSQLDVSTVEIRVEK</sequence>
<gene>
    <name evidence="1" type="ORF">HJG63_006417</name>
</gene>
<dbReference type="AlphaFoldDB" id="A0A7J8G903"/>
<proteinExistence type="predicted"/>
<accession>A0A7J8G903</accession>
<evidence type="ECO:0000313" key="1">
    <source>
        <dbReference type="EMBL" id="KAF6456427.1"/>
    </source>
</evidence>
<dbReference type="Proteomes" id="UP000593571">
    <property type="component" value="Unassembled WGS sequence"/>
</dbReference>
<evidence type="ECO:0000313" key="2">
    <source>
        <dbReference type="Proteomes" id="UP000593571"/>
    </source>
</evidence>
<name>A0A7J8G903_ROUAE</name>
<organism evidence="1 2">
    <name type="scientific">Rousettus aegyptiacus</name>
    <name type="common">Egyptian fruit bat</name>
    <name type="synonym">Pteropus aegyptiacus</name>
    <dbReference type="NCBI Taxonomy" id="9407"/>
    <lineage>
        <taxon>Eukaryota</taxon>
        <taxon>Metazoa</taxon>
        <taxon>Chordata</taxon>
        <taxon>Craniata</taxon>
        <taxon>Vertebrata</taxon>
        <taxon>Euteleostomi</taxon>
        <taxon>Mammalia</taxon>
        <taxon>Eutheria</taxon>
        <taxon>Laurasiatheria</taxon>
        <taxon>Chiroptera</taxon>
        <taxon>Yinpterochiroptera</taxon>
        <taxon>Pteropodoidea</taxon>
        <taxon>Pteropodidae</taxon>
        <taxon>Rousettinae</taxon>
        <taxon>Rousettus</taxon>
    </lineage>
</organism>
<reference evidence="1 2" key="1">
    <citation type="journal article" date="2020" name="Nature">
        <title>Six reference-quality genomes reveal evolution of bat adaptations.</title>
        <authorList>
            <person name="Jebb D."/>
            <person name="Huang Z."/>
            <person name="Pippel M."/>
            <person name="Hughes G.M."/>
            <person name="Lavrichenko K."/>
            <person name="Devanna P."/>
            <person name="Winkler S."/>
            <person name="Jermiin L.S."/>
            <person name="Skirmuntt E.C."/>
            <person name="Katzourakis A."/>
            <person name="Burkitt-Gray L."/>
            <person name="Ray D.A."/>
            <person name="Sullivan K.A.M."/>
            <person name="Roscito J.G."/>
            <person name="Kirilenko B.M."/>
            <person name="Davalos L.M."/>
            <person name="Corthals A.P."/>
            <person name="Power M.L."/>
            <person name="Jones G."/>
            <person name="Ransome R.D."/>
            <person name="Dechmann D.K.N."/>
            <person name="Locatelli A.G."/>
            <person name="Puechmaille S.J."/>
            <person name="Fedrigo O."/>
            <person name="Jarvis E.D."/>
            <person name="Hiller M."/>
            <person name="Vernes S.C."/>
            <person name="Myers E.W."/>
            <person name="Teeling E.C."/>
        </authorList>
    </citation>
    <scope>NUCLEOTIDE SEQUENCE [LARGE SCALE GENOMIC DNA]</scope>
    <source>
        <strain evidence="1">MRouAeg1</strain>
        <tissue evidence="1">Muscle</tissue>
    </source>
</reference>